<evidence type="ECO:0000256" key="1">
    <source>
        <dbReference type="SAM" id="MobiDB-lite"/>
    </source>
</evidence>
<dbReference type="GeneID" id="19111966"/>
<evidence type="ECO:0000313" key="2">
    <source>
        <dbReference type="EMBL" id="EMC90904.1"/>
    </source>
</evidence>
<proteinExistence type="predicted"/>
<sequence length="176" mass="19410">MIPNSSAYIHATHLAYRTHASISPRRTTHRTTPAQPTIERWDRDSAHPCGPPSSERYGMYRRPTERIAHGRGTPSQRDGSPWSHGDSAVEKTRQDEPLLYVGREQLQPGAASAGWKRESHTAVQRRSTLSTQTERQTAFPKGNRSNSNGKAQATLASISPITPPVNTGMQTGEIFA</sequence>
<feature type="region of interest" description="Disordered" evidence="1">
    <location>
        <begin position="19"/>
        <end position="97"/>
    </location>
</feature>
<protein>
    <submittedName>
        <fullName evidence="2">Uncharacterized protein</fullName>
    </submittedName>
</protein>
<feature type="region of interest" description="Disordered" evidence="1">
    <location>
        <begin position="109"/>
        <end position="176"/>
    </location>
</feature>
<keyword evidence="3" id="KW-1185">Reference proteome</keyword>
<organism evidence="2 3">
    <name type="scientific">Baudoinia panamericana (strain UAMH 10762)</name>
    <name type="common">Angels' share fungus</name>
    <name type="synonym">Baudoinia compniacensis (strain UAMH 10762)</name>
    <dbReference type="NCBI Taxonomy" id="717646"/>
    <lineage>
        <taxon>Eukaryota</taxon>
        <taxon>Fungi</taxon>
        <taxon>Dikarya</taxon>
        <taxon>Ascomycota</taxon>
        <taxon>Pezizomycotina</taxon>
        <taxon>Dothideomycetes</taxon>
        <taxon>Dothideomycetidae</taxon>
        <taxon>Mycosphaerellales</taxon>
        <taxon>Teratosphaeriaceae</taxon>
        <taxon>Baudoinia</taxon>
    </lineage>
</organism>
<feature type="compositionally biased region" description="Polar residues" evidence="1">
    <location>
        <begin position="20"/>
        <end position="35"/>
    </location>
</feature>
<name>M2MWE4_BAUPA</name>
<dbReference type="Proteomes" id="UP000011761">
    <property type="component" value="Unassembled WGS sequence"/>
</dbReference>
<dbReference type="AlphaFoldDB" id="M2MWE4"/>
<reference evidence="2 3" key="1">
    <citation type="journal article" date="2012" name="PLoS Pathog.">
        <title>Diverse lifestyles and strategies of plant pathogenesis encoded in the genomes of eighteen Dothideomycetes fungi.</title>
        <authorList>
            <person name="Ohm R.A."/>
            <person name="Feau N."/>
            <person name="Henrissat B."/>
            <person name="Schoch C.L."/>
            <person name="Horwitz B.A."/>
            <person name="Barry K.W."/>
            <person name="Condon B.J."/>
            <person name="Copeland A.C."/>
            <person name="Dhillon B."/>
            <person name="Glaser F."/>
            <person name="Hesse C.N."/>
            <person name="Kosti I."/>
            <person name="LaButti K."/>
            <person name="Lindquist E.A."/>
            <person name="Lucas S."/>
            <person name="Salamov A.A."/>
            <person name="Bradshaw R.E."/>
            <person name="Ciuffetti L."/>
            <person name="Hamelin R.C."/>
            <person name="Kema G.H.J."/>
            <person name="Lawrence C."/>
            <person name="Scott J.A."/>
            <person name="Spatafora J.W."/>
            <person name="Turgeon B.G."/>
            <person name="de Wit P.J.G.M."/>
            <person name="Zhong S."/>
            <person name="Goodwin S.B."/>
            <person name="Grigoriev I.V."/>
        </authorList>
    </citation>
    <scope>NUCLEOTIDE SEQUENCE [LARGE SCALE GENOMIC DNA]</scope>
    <source>
        <strain evidence="2 3">UAMH 10762</strain>
    </source>
</reference>
<dbReference type="EMBL" id="KB445565">
    <property type="protein sequence ID" value="EMC90904.1"/>
    <property type="molecule type" value="Genomic_DNA"/>
</dbReference>
<feature type="compositionally biased region" description="Polar residues" evidence="1">
    <location>
        <begin position="121"/>
        <end position="136"/>
    </location>
</feature>
<feature type="compositionally biased region" description="Basic and acidic residues" evidence="1">
    <location>
        <begin position="87"/>
        <end position="96"/>
    </location>
</feature>
<gene>
    <name evidence="2" type="ORF">BAUCODRAFT_331113</name>
</gene>
<evidence type="ECO:0000313" key="3">
    <source>
        <dbReference type="Proteomes" id="UP000011761"/>
    </source>
</evidence>
<accession>M2MWE4</accession>
<dbReference type="RefSeq" id="XP_007681843.1">
    <property type="nucleotide sequence ID" value="XM_007683653.1"/>
</dbReference>
<feature type="compositionally biased region" description="Polar residues" evidence="1">
    <location>
        <begin position="143"/>
        <end position="170"/>
    </location>
</feature>
<dbReference type="KEGG" id="bcom:BAUCODRAFT_331113"/>
<dbReference type="HOGENOM" id="CLU_1524868_0_0_1"/>